<name>A0ABT8GVP0_9BACL</name>
<comment type="caution">
    <text evidence="1">The sequence shown here is derived from an EMBL/GenBank/DDBJ whole genome shotgun (WGS) entry which is preliminary data.</text>
</comment>
<gene>
    <name evidence="1" type="ORF">QYB95_18240</name>
</gene>
<dbReference type="Proteomes" id="UP001172743">
    <property type="component" value="Unassembled WGS sequence"/>
</dbReference>
<accession>A0ABT8GVP0</accession>
<dbReference type="RefSeq" id="WP_301139796.1">
    <property type="nucleotide sequence ID" value="NZ_JAUHTQ010000023.1"/>
</dbReference>
<sequence>MKEQLLKILQRNQLADMMYISRTGEITKRRIKVTKMAEDSFSAYCFMKHAKRTFIIENVLALSPVIRKEREVI</sequence>
<reference evidence="1" key="1">
    <citation type="submission" date="2023-07" db="EMBL/GenBank/DDBJ databases">
        <title>Ureibacillus sp. isolated from freshwater well.</title>
        <authorList>
            <person name="Kirdat K."/>
            <person name="Bhatt A."/>
            <person name="Teware R."/>
            <person name="Bhavsar Y."/>
            <person name="Yadav A."/>
        </authorList>
    </citation>
    <scope>NUCLEOTIDE SEQUENCE</scope>
    <source>
        <strain evidence="1">BA0131</strain>
    </source>
</reference>
<organism evidence="1 2">
    <name type="scientific">Ureibacillus aquaedulcis</name>
    <dbReference type="NCBI Taxonomy" id="3058421"/>
    <lineage>
        <taxon>Bacteria</taxon>
        <taxon>Bacillati</taxon>
        <taxon>Bacillota</taxon>
        <taxon>Bacilli</taxon>
        <taxon>Bacillales</taxon>
        <taxon>Caryophanaceae</taxon>
        <taxon>Ureibacillus</taxon>
    </lineage>
</organism>
<dbReference type="EMBL" id="JAUHTQ010000023">
    <property type="protein sequence ID" value="MDN4495486.1"/>
    <property type="molecule type" value="Genomic_DNA"/>
</dbReference>
<keyword evidence="2" id="KW-1185">Reference proteome</keyword>
<protein>
    <submittedName>
        <fullName evidence="1">Transcriptional regulator</fullName>
    </submittedName>
</protein>
<proteinExistence type="predicted"/>
<evidence type="ECO:0000313" key="2">
    <source>
        <dbReference type="Proteomes" id="UP001172743"/>
    </source>
</evidence>
<evidence type="ECO:0000313" key="1">
    <source>
        <dbReference type="EMBL" id="MDN4495486.1"/>
    </source>
</evidence>